<organism evidence="3 4">
    <name type="scientific">Morella rubra</name>
    <name type="common">Chinese bayberry</name>
    <dbReference type="NCBI Taxonomy" id="262757"/>
    <lineage>
        <taxon>Eukaryota</taxon>
        <taxon>Viridiplantae</taxon>
        <taxon>Streptophyta</taxon>
        <taxon>Embryophyta</taxon>
        <taxon>Tracheophyta</taxon>
        <taxon>Spermatophyta</taxon>
        <taxon>Magnoliopsida</taxon>
        <taxon>eudicotyledons</taxon>
        <taxon>Gunneridae</taxon>
        <taxon>Pentapetalae</taxon>
        <taxon>rosids</taxon>
        <taxon>fabids</taxon>
        <taxon>Fagales</taxon>
        <taxon>Myricaceae</taxon>
        <taxon>Morella</taxon>
    </lineage>
</organism>
<gene>
    <name evidence="3" type="ORF">CJ030_MR3G018279</name>
</gene>
<evidence type="ECO:0000313" key="4">
    <source>
        <dbReference type="Proteomes" id="UP000516437"/>
    </source>
</evidence>
<dbReference type="InterPro" id="IPR029058">
    <property type="entry name" value="AB_hydrolase_fold"/>
</dbReference>
<proteinExistence type="inferred from homology"/>
<dbReference type="GO" id="GO:0016787">
    <property type="term" value="F:hydrolase activity"/>
    <property type="evidence" value="ECO:0007669"/>
    <property type="project" value="InterPro"/>
</dbReference>
<name>A0A6A1W0S2_9ROSI</name>
<sequence length="320" mass="35583">MSKFDAYAHLSISLNPDGTLTRGLNFPKIKANTDAAASDRVVFKDVTLNVETKIWARLFLPTTLPSNDNTVARLPIIIYFHHGGWILLGADDATSHRDCSDIASGIPAVVVSVNYRLAPENRLPEQYHDGIDAIRWVQNQATNPEGEQWLRDYGDFSRCYLYGCESGGNIVFFSALYACGMQLEPLQIAGIILNQPMFGGVQRTESELLYATDEIAPLPVFDLLWELALPKGVDRDHRYCNPIQPGPHTEFLSRIGKCLVIGFGEAALIDRQQDFVTMLVAHGARVQANFADFGFHVINFVDPRRASEILSLVKDFIVGL</sequence>
<dbReference type="PANTHER" id="PTHR23024:SF212">
    <property type="entry name" value="CARBOXYLESTERASE 9-RELATED"/>
    <property type="match status" value="1"/>
</dbReference>
<dbReference type="OrthoDB" id="408631at2759"/>
<protein>
    <submittedName>
        <fullName evidence="3">Putative carboxylesterase 9</fullName>
    </submittedName>
</protein>
<keyword evidence="4" id="KW-1185">Reference proteome</keyword>
<evidence type="ECO:0000256" key="1">
    <source>
        <dbReference type="ARBA" id="ARBA00010515"/>
    </source>
</evidence>
<dbReference type="EMBL" id="RXIC02000021">
    <property type="protein sequence ID" value="KAB1218844.1"/>
    <property type="molecule type" value="Genomic_DNA"/>
</dbReference>
<comment type="similarity">
    <text evidence="1">Belongs to the 'GDXG' lipolytic enzyme family.</text>
</comment>
<evidence type="ECO:0000313" key="3">
    <source>
        <dbReference type="EMBL" id="KAB1218844.1"/>
    </source>
</evidence>
<comment type="caution">
    <text evidence="3">The sequence shown here is derived from an EMBL/GenBank/DDBJ whole genome shotgun (WGS) entry which is preliminary data.</text>
</comment>
<evidence type="ECO:0000259" key="2">
    <source>
        <dbReference type="Pfam" id="PF07859"/>
    </source>
</evidence>
<dbReference type="AlphaFoldDB" id="A0A6A1W0S2"/>
<dbReference type="Pfam" id="PF07859">
    <property type="entry name" value="Abhydrolase_3"/>
    <property type="match status" value="1"/>
</dbReference>
<accession>A0A6A1W0S2</accession>
<dbReference type="SUPFAM" id="SSF53474">
    <property type="entry name" value="alpha/beta-Hydrolases"/>
    <property type="match status" value="1"/>
</dbReference>
<reference evidence="3 4" key="1">
    <citation type="journal article" date="2019" name="Plant Biotechnol. J.">
        <title>The red bayberry genome and genetic basis of sex determination.</title>
        <authorList>
            <person name="Jia H.M."/>
            <person name="Jia H.J."/>
            <person name="Cai Q.L."/>
            <person name="Wang Y."/>
            <person name="Zhao H.B."/>
            <person name="Yang W.F."/>
            <person name="Wang G.Y."/>
            <person name="Li Y.H."/>
            <person name="Zhan D.L."/>
            <person name="Shen Y.T."/>
            <person name="Niu Q.F."/>
            <person name="Chang L."/>
            <person name="Qiu J."/>
            <person name="Zhao L."/>
            <person name="Xie H.B."/>
            <person name="Fu W.Y."/>
            <person name="Jin J."/>
            <person name="Li X.W."/>
            <person name="Jiao Y."/>
            <person name="Zhou C.C."/>
            <person name="Tu T."/>
            <person name="Chai C.Y."/>
            <person name="Gao J.L."/>
            <person name="Fan L.J."/>
            <person name="van de Weg E."/>
            <person name="Wang J.Y."/>
            <person name="Gao Z.S."/>
        </authorList>
    </citation>
    <scope>NUCLEOTIDE SEQUENCE [LARGE SCALE GENOMIC DNA]</scope>
    <source>
        <tissue evidence="3">Leaves</tissue>
    </source>
</reference>
<dbReference type="Gene3D" id="3.40.50.1820">
    <property type="entry name" value="alpha/beta hydrolase"/>
    <property type="match status" value="1"/>
</dbReference>
<dbReference type="Proteomes" id="UP000516437">
    <property type="component" value="Chromosome 3"/>
</dbReference>
<dbReference type="InterPro" id="IPR013094">
    <property type="entry name" value="AB_hydrolase_3"/>
</dbReference>
<feature type="domain" description="Alpha/beta hydrolase fold-3" evidence="2">
    <location>
        <begin position="77"/>
        <end position="297"/>
    </location>
</feature>
<dbReference type="InterPro" id="IPR050466">
    <property type="entry name" value="Carboxylest/Gibb_receptor"/>
</dbReference>
<dbReference type="PANTHER" id="PTHR23024">
    <property type="entry name" value="ARYLACETAMIDE DEACETYLASE"/>
    <property type="match status" value="1"/>
</dbReference>